<sequence>MMGGDEVHADAAIEIETDVKVVDGSVELAQWHRAEIENELSELDDSSERINAVADLFLLHNEDSEEHAEALCTLWMSNLRNSDTHDRIPFLYVANHVLFKSVKAQSFWFQKSLLRYLPEAVSLVSNSPADRDTVLKILRLWNDQKLYPLEDLRVMWKETGEPLPVAWQDKEAVKDNIVKAQEEQAGELEPDLPMGLKARAAHPVVDCLKQIDHAKRVVEYLEGVLQTQHKDLLRLAHGKYFATAAEIEAKESPVHMRDRMANALQILRVRNEAENARERKRLRELETKRIEEEAALRQQEALAANAKIVSLLEEDVAQARAMDVQTLVLQQIAEEKDPTKEYVWHPYDAMDLSTSAVETAKYLAVESTKVVEKASLLAQESLAEAFDAPEETPLDLIAELPWMDDVRHRHFELSYKLAEDVFWGNYFYHCHVLRVENGLSPYLSTLGTTLHVPDVSSTTDNNQLHDDGSLHDEESAVSVADEENDHFDGDGDSNQTIHETDKQRHPSTPSSSSSATTFSNMKSNLLHRSVQAKQKMQNIKRKIHFPSPEKMKELQSSLLRRRSSMSESFERMSITGMSFSGLKRSPSLVRYRSKSAASEPDDVDTDRLRRFEEHSGGLPWSIFPRKRLDITYSDIMSAIASCFSLNEADRDNLATELETAFDPHGRALACLSVREIICSSITIPDMLKVIHHHGLVAVPVDLDEDTLAMQMDVLEHSVTAVRRPFARAWPRLTVCCYMLQNTNFGTIKTSTAFGGGIVRVSDRAILRTMRAINNSYAPRSRKFFLHRLIKYSVLHSLTTPAMFGLFFNAVSKLGCTADDVITAQIRGFAGDLITGIRQRPSMPLLFLLHRKLTTFDMEYVAKRNEELEQLIRNIPQTSVPGVHAKNHYYWLFPVLVPNPRQVAAAMIQDGFDVTAGATQLAFVPHPTDRSYDPVISKKVMQNLVYLPVTAEMPRWALEKMAASLAKAVAAAPSSKL</sequence>
<dbReference type="InterPro" id="IPR008942">
    <property type="entry name" value="ENTH_VHS"/>
</dbReference>
<dbReference type="PROSITE" id="PS51391">
    <property type="entry name" value="CID"/>
    <property type="match status" value="1"/>
</dbReference>
<dbReference type="VEuPathDB" id="FungiDB:H310_06232"/>
<dbReference type="EMBL" id="QUSY01000051">
    <property type="protein sequence ID" value="RHY33917.1"/>
    <property type="molecule type" value="Genomic_DNA"/>
</dbReference>
<name>A0A418B6X6_9STRA</name>
<dbReference type="InterPro" id="IPR015424">
    <property type="entry name" value="PyrdxlP-dep_Trfase"/>
</dbReference>
<feature type="domain" description="CID" evidence="3">
    <location>
        <begin position="28"/>
        <end position="163"/>
    </location>
</feature>
<dbReference type="VEuPathDB" id="FungiDB:H310_06230"/>
<dbReference type="VEuPathDB" id="FungiDB:H310_06231"/>
<accession>A0A418B6X6</accession>
<evidence type="ECO:0000313" key="4">
    <source>
        <dbReference type="EMBL" id="RHY33917.1"/>
    </source>
</evidence>
<dbReference type="GO" id="GO:0008483">
    <property type="term" value="F:transaminase activity"/>
    <property type="evidence" value="ECO:0007669"/>
    <property type="project" value="TreeGrafter"/>
</dbReference>
<evidence type="ECO:0000256" key="1">
    <source>
        <dbReference type="SAM" id="Coils"/>
    </source>
</evidence>
<dbReference type="GO" id="GO:0000271">
    <property type="term" value="P:polysaccharide biosynthetic process"/>
    <property type="evidence" value="ECO:0007669"/>
    <property type="project" value="TreeGrafter"/>
</dbReference>
<dbReference type="SUPFAM" id="SSF53383">
    <property type="entry name" value="PLP-dependent transferases"/>
    <property type="match status" value="1"/>
</dbReference>
<dbReference type="SUPFAM" id="SSF48464">
    <property type="entry name" value="ENTH/VHS domain"/>
    <property type="match status" value="1"/>
</dbReference>
<dbReference type="InterPro" id="IPR000653">
    <property type="entry name" value="DegT/StrS_aminotransferase"/>
</dbReference>
<comment type="caution">
    <text evidence="4">The sequence shown here is derived from an EMBL/GenBank/DDBJ whole genome shotgun (WGS) entry which is preliminary data.</text>
</comment>
<proteinExistence type="predicted"/>
<dbReference type="PANTHER" id="PTHR30244:SF34">
    <property type="entry name" value="DTDP-4-AMINO-4,6-DIDEOXYGALACTOSE TRANSAMINASE"/>
    <property type="match status" value="1"/>
</dbReference>
<gene>
    <name evidence="4" type="ORF">DYB32_001324</name>
</gene>
<evidence type="ECO:0000259" key="3">
    <source>
        <dbReference type="PROSITE" id="PS51391"/>
    </source>
</evidence>
<dbReference type="AlphaFoldDB" id="A0A418B6X6"/>
<reference evidence="4 5" key="1">
    <citation type="submission" date="2018-08" db="EMBL/GenBank/DDBJ databases">
        <title>Aphanomyces genome sequencing and annotation.</title>
        <authorList>
            <person name="Minardi D."/>
            <person name="Oidtmann B."/>
            <person name="Van Der Giezen M."/>
            <person name="Studholme D.J."/>
        </authorList>
    </citation>
    <scope>NUCLEOTIDE SEQUENCE [LARGE SCALE GENOMIC DNA]</scope>
    <source>
        <strain evidence="4 5">NJM0002</strain>
    </source>
</reference>
<dbReference type="Proteomes" id="UP000285060">
    <property type="component" value="Unassembled WGS sequence"/>
</dbReference>
<feature type="region of interest" description="Disordered" evidence="2">
    <location>
        <begin position="457"/>
        <end position="519"/>
    </location>
</feature>
<dbReference type="Pfam" id="PF04818">
    <property type="entry name" value="CID"/>
    <property type="match status" value="1"/>
</dbReference>
<evidence type="ECO:0000256" key="2">
    <source>
        <dbReference type="SAM" id="MobiDB-lite"/>
    </source>
</evidence>
<dbReference type="SMART" id="SM00582">
    <property type="entry name" value="RPR"/>
    <property type="match status" value="1"/>
</dbReference>
<dbReference type="InterPro" id="IPR015421">
    <property type="entry name" value="PyrdxlP-dep_Trfase_major"/>
</dbReference>
<dbReference type="GO" id="GO:0030170">
    <property type="term" value="F:pyridoxal phosphate binding"/>
    <property type="evidence" value="ECO:0007669"/>
    <property type="project" value="TreeGrafter"/>
</dbReference>
<protein>
    <recommendedName>
        <fullName evidence="3">CID domain-containing protein</fullName>
    </recommendedName>
</protein>
<dbReference type="Gene3D" id="1.25.40.90">
    <property type="match status" value="1"/>
</dbReference>
<organism evidence="4 5">
    <name type="scientific">Aphanomyces invadans</name>
    <dbReference type="NCBI Taxonomy" id="157072"/>
    <lineage>
        <taxon>Eukaryota</taxon>
        <taxon>Sar</taxon>
        <taxon>Stramenopiles</taxon>
        <taxon>Oomycota</taxon>
        <taxon>Saprolegniomycetes</taxon>
        <taxon>Saprolegniales</taxon>
        <taxon>Verrucalvaceae</taxon>
        <taxon>Aphanomyces</taxon>
    </lineage>
</organism>
<dbReference type="Gene3D" id="3.40.640.10">
    <property type="entry name" value="Type I PLP-dependent aspartate aminotransferase-like (Major domain)"/>
    <property type="match status" value="1"/>
</dbReference>
<keyword evidence="5" id="KW-1185">Reference proteome</keyword>
<dbReference type="InterPro" id="IPR006569">
    <property type="entry name" value="CID_dom"/>
</dbReference>
<evidence type="ECO:0000313" key="5">
    <source>
        <dbReference type="Proteomes" id="UP000285060"/>
    </source>
</evidence>
<feature type="compositionally biased region" description="Low complexity" evidence="2">
    <location>
        <begin position="507"/>
        <end position="519"/>
    </location>
</feature>
<dbReference type="PANTHER" id="PTHR30244">
    <property type="entry name" value="TRANSAMINASE"/>
    <property type="match status" value="1"/>
</dbReference>
<feature type="coiled-coil region" evidence="1">
    <location>
        <begin position="268"/>
        <end position="302"/>
    </location>
</feature>
<feature type="compositionally biased region" description="Basic and acidic residues" evidence="2">
    <location>
        <begin position="463"/>
        <end position="474"/>
    </location>
</feature>
<keyword evidence="1" id="KW-0175">Coiled coil</keyword>